<feature type="compositionally biased region" description="Polar residues" evidence="1">
    <location>
        <begin position="39"/>
        <end position="51"/>
    </location>
</feature>
<sequence>MPRQRGASALGRLLQLRDIPCTVASHQRQHSDEPEDSRTLGTQPDTGQPPS</sequence>
<keyword evidence="3" id="KW-1185">Reference proteome</keyword>
<evidence type="ECO:0000313" key="3">
    <source>
        <dbReference type="Proteomes" id="UP000028725"/>
    </source>
</evidence>
<name>A0A085WGD7_9BACT</name>
<comment type="caution">
    <text evidence="2">The sequence shown here is derived from an EMBL/GenBank/DDBJ whole genome shotgun (WGS) entry which is preliminary data.</text>
</comment>
<dbReference type="EMBL" id="JMCB01000009">
    <property type="protein sequence ID" value="KFE66750.1"/>
    <property type="molecule type" value="Genomic_DNA"/>
</dbReference>
<reference evidence="2 3" key="1">
    <citation type="submission" date="2014-04" db="EMBL/GenBank/DDBJ databases">
        <title>Genome assembly of Hyalangium minutum DSM 14724.</title>
        <authorList>
            <person name="Sharma G."/>
            <person name="Subramanian S."/>
        </authorList>
    </citation>
    <scope>NUCLEOTIDE SEQUENCE [LARGE SCALE GENOMIC DNA]</scope>
    <source>
        <strain evidence="2 3">DSM 14724</strain>
    </source>
</reference>
<protein>
    <submittedName>
        <fullName evidence="2">Uncharacterized protein</fullName>
    </submittedName>
</protein>
<dbReference type="AlphaFoldDB" id="A0A085WGD7"/>
<feature type="compositionally biased region" description="Basic and acidic residues" evidence="1">
    <location>
        <begin position="29"/>
        <end position="38"/>
    </location>
</feature>
<organism evidence="2 3">
    <name type="scientific">Hyalangium minutum</name>
    <dbReference type="NCBI Taxonomy" id="394096"/>
    <lineage>
        <taxon>Bacteria</taxon>
        <taxon>Pseudomonadati</taxon>
        <taxon>Myxococcota</taxon>
        <taxon>Myxococcia</taxon>
        <taxon>Myxococcales</taxon>
        <taxon>Cystobacterineae</taxon>
        <taxon>Archangiaceae</taxon>
        <taxon>Hyalangium</taxon>
    </lineage>
</organism>
<evidence type="ECO:0000313" key="2">
    <source>
        <dbReference type="EMBL" id="KFE66750.1"/>
    </source>
</evidence>
<evidence type="ECO:0000256" key="1">
    <source>
        <dbReference type="SAM" id="MobiDB-lite"/>
    </source>
</evidence>
<dbReference type="Proteomes" id="UP000028725">
    <property type="component" value="Unassembled WGS sequence"/>
</dbReference>
<proteinExistence type="predicted"/>
<feature type="region of interest" description="Disordered" evidence="1">
    <location>
        <begin position="21"/>
        <end position="51"/>
    </location>
</feature>
<gene>
    <name evidence="2" type="ORF">DB31_8964</name>
</gene>
<accession>A0A085WGD7</accession>